<evidence type="ECO:0000256" key="2">
    <source>
        <dbReference type="ARBA" id="ARBA00009160"/>
    </source>
</evidence>
<keyword evidence="4" id="KW-1133">Transmembrane helix</keyword>
<reference evidence="6 7" key="1">
    <citation type="journal article" date="2024" name="BMC Genomics">
        <title>De novo assembly and annotation of Popillia japonica's genome with initial clues to its potential as an invasive pest.</title>
        <authorList>
            <person name="Cucini C."/>
            <person name="Boschi S."/>
            <person name="Funari R."/>
            <person name="Cardaioli E."/>
            <person name="Iannotti N."/>
            <person name="Marturano G."/>
            <person name="Paoli F."/>
            <person name="Bruttini M."/>
            <person name="Carapelli A."/>
            <person name="Frati F."/>
            <person name="Nardi F."/>
        </authorList>
    </citation>
    <scope>NUCLEOTIDE SEQUENCE [LARGE SCALE GENOMIC DNA]</scope>
    <source>
        <strain evidence="6">DMR45628</strain>
    </source>
</reference>
<dbReference type="InterPro" id="IPR007014">
    <property type="entry name" value="FUN14"/>
</dbReference>
<keyword evidence="3" id="KW-0812">Transmembrane</keyword>
<keyword evidence="5" id="KW-0472">Membrane</keyword>
<dbReference type="PANTHER" id="PTHR21346:SF0">
    <property type="entry name" value="RE45833P"/>
    <property type="match status" value="1"/>
</dbReference>
<evidence type="ECO:0000256" key="3">
    <source>
        <dbReference type="ARBA" id="ARBA00022692"/>
    </source>
</evidence>
<proteinExistence type="inferred from homology"/>
<keyword evidence="7" id="KW-1185">Reference proteome</keyword>
<dbReference type="Proteomes" id="UP001458880">
    <property type="component" value="Unassembled WGS sequence"/>
</dbReference>
<protein>
    <submittedName>
        <fullName evidence="6">FUN14 family</fullName>
    </submittedName>
</protein>
<dbReference type="GO" id="GO:0005741">
    <property type="term" value="C:mitochondrial outer membrane"/>
    <property type="evidence" value="ECO:0007669"/>
    <property type="project" value="UniProtKB-SubCell"/>
</dbReference>
<evidence type="ECO:0000313" key="6">
    <source>
        <dbReference type="EMBL" id="KAK9753739.1"/>
    </source>
</evidence>
<dbReference type="EMBL" id="JASPKY010000011">
    <property type="protein sequence ID" value="KAK9753739.1"/>
    <property type="molecule type" value="Genomic_DNA"/>
</dbReference>
<name>A0AAW1N164_POPJA</name>
<evidence type="ECO:0000256" key="5">
    <source>
        <dbReference type="ARBA" id="ARBA00023136"/>
    </source>
</evidence>
<dbReference type="PANTHER" id="PTHR21346">
    <property type="entry name" value="FUN14 DOMAIN CONTAINING"/>
    <property type="match status" value="1"/>
</dbReference>
<evidence type="ECO:0000256" key="4">
    <source>
        <dbReference type="ARBA" id="ARBA00022989"/>
    </source>
</evidence>
<comment type="subcellular location">
    <subcellularLocation>
        <location evidence="1">Mitochondrion outer membrane</location>
        <topology evidence="1">Multi-pass membrane protein</topology>
    </subcellularLocation>
</comment>
<evidence type="ECO:0000256" key="1">
    <source>
        <dbReference type="ARBA" id="ARBA00004374"/>
    </source>
</evidence>
<comment type="caution">
    <text evidence="6">The sequence shown here is derived from an EMBL/GenBank/DDBJ whole genome shotgun (WGS) entry which is preliminary data.</text>
</comment>
<accession>A0AAW1N164</accession>
<sequence length="119" mass="12754">MKNARGILESLKLFNKENKLQQLAVGAAAGATTGYIAFRVGKSVAFLVGGSILLFQVAQNHGLTKMSWGDARDKTKCITQSWKELACCWQQQATAYAKTNCSFGAGFVGGFLIGASMVR</sequence>
<comment type="similarity">
    <text evidence="2">Belongs to the FUN14 family.</text>
</comment>
<gene>
    <name evidence="6" type="ORF">QE152_g1858</name>
</gene>
<organism evidence="6 7">
    <name type="scientific">Popillia japonica</name>
    <name type="common">Japanese beetle</name>
    <dbReference type="NCBI Taxonomy" id="7064"/>
    <lineage>
        <taxon>Eukaryota</taxon>
        <taxon>Metazoa</taxon>
        <taxon>Ecdysozoa</taxon>
        <taxon>Arthropoda</taxon>
        <taxon>Hexapoda</taxon>
        <taxon>Insecta</taxon>
        <taxon>Pterygota</taxon>
        <taxon>Neoptera</taxon>
        <taxon>Endopterygota</taxon>
        <taxon>Coleoptera</taxon>
        <taxon>Polyphaga</taxon>
        <taxon>Scarabaeiformia</taxon>
        <taxon>Scarabaeidae</taxon>
        <taxon>Rutelinae</taxon>
        <taxon>Popillia</taxon>
    </lineage>
</organism>
<dbReference type="Pfam" id="PF04930">
    <property type="entry name" value="FUN14"/>
    <property type="match status" value="1"/>
</dbReference>
<dbReference type="AlphaFoldDB" id="A0AAW1N164"/>
<dbReference type="GO" id="GO:0000422">
    <property type="term" value="P:autophagy of mitochondrion"/>
    <property type="evidence" value="ECO:0007669"/>
    <property type="project" value="TreeGrafter"/>
</dbReference>
<evidence type="ECO:0000313" key="7">
    <source>
        <dbReference type="Proteomes" id="UP001458880"/>
    </source>
</evidence>